<feature type="transmembrane region" description="Helical" evidence="11">
    <location>
        <begin position="116"/>
        <end position="141"/>
    </location>
</feature>
<feature type="transmembrane region" description="Helical" evidence="11">
    <location>
        <begin position="390"/>
        <end position="412"/>
    </location>
</feature>
<feature type="domain" description="Major facilitator superfamily (MFS) profile" evidence="12">
    <location>
        <begin position="24"/>
        <end position="416"/>
    </location>
</feature>
<dbReference type="PANTHER" id="PTHR43767">
    <property type="entry name" value="LONG-CHAIN-FATTY-ACID--COA LIGASE"/>
    <property type="match status" value="1"/>
</dbReference>
<evidence type="ECO:0000313" key="14">
    <source>
        <dbReference type="Proteomes" id="UP000381093"/>
    </source>
</evidence>
<dbReference type="CDD" id="cd05936">
    <property type="entry name" value="FC-FACS_FadD_like"/>
    <property type="match status" value="1"/>
</dbReference>
<name>A0A5E7FGK8_PSEFL</name>
<dbReference type="AlphaFoldDB" id="A0A5E7FGK8"/>
<feature type="transmembrane region" description="Helical" evidence="11">
    <location>
        <begin position="362"/>
        <end position="384"/>
    </location>
</feature>
<dbReference type="Gene3D" id="3.40.50.12780">
    <property type="entry name" value="N-terminal domain of ligase-like"/>
    <property type="match status" value="1"/>
</dbReference>
<dbReference type="Pfam" id="PF07690">
    <property type="entry name" value="MFS_1"/>
    <property type="match status" value="1"/>
</dbReference>
<dbReference type="InterPro" id="IPR045851">
    <property type="entry name" value="AMP-bd_C_sf"/>
</dbReference>
<dbReference type="InterPro" id="IPR042099">
    <property type="entry name" value="ANL_N_sf"/>
</dbReference>
<evidence type="ECO:0000256" key="7">
    <source>
        <dbReference type="ARBA" id="ARBA00023136"/>
    </source>
</evidence>
<comment type="subcellular location">
    <subcellularLocation>
        <location evidence="1">Membrane</location>
        <topology evidence="1">Peripheral membrane protein</topology>
    </subcellularLocation>
</comment>
<feature type="transmembrane region" description="Helical" evidence="11">
    <location>
        <begin position="181"/>
        <end position="199"/>
    </location>
</feature>
<dbReference type="PROSITE" id="PS00455">
    <property type="entry name" value="AMP_BINDING"/>
    <property type="match status" value="1"/>
</dbReference>
<evidence type="ECO:0000259" key="12">
    <source>
        <dbReference type="PROSITE" id="PS50850"/>
    </source>
</evidence>
<feature type="transmembrane region" description="Helical" evidence="11">
    <location>
        <begin position="63"/>
        <end position="83"/>
    </location>
</feature>
<dbReference type="InterPro" id="IPR000873">
    <property type="entry name" value="AMP-dep_synth/lig_dom"/>
</dbReference>
<dbReference type="EC" id="6.2.1.3" evidence="8"/>
<feature type="transmembrane region" description="Helical" evidence="11">
    <location>
        <begin position="522"/>
        <end position="540"/>
    </location>
</feature>
<evidence type="ECO:0000256" key="9">
    <source>
        <dbReference type="ARBA" id="ARBA00039545"/>
    </source>
</evidence>
<dbReference type="PROSITE" id="PS50850">
    <property type="entry name" value="MFS"/>
    <property type="match status" value="1"/>
</dbReference>
<dbReference type="InterPro" id="IPR050237">
    <property type="entry name" value="ATP-dep_AMP-bd_enzyme"/>
</dbReference>
<evidence type="ECO:0000313" key="13">
    <source>
        <dbReference type="EMBL" id="VVO38598.1"/>
    </source>
</evidence>
<comment type="pathway">
    <text evidence="2">Lipid metabolism; fatty acid beta-oxidation.</text>
</comment>
<comment type="similarity">
    <text evidence="3">Belongs to the ATP-dependent AMP-binding enzyme family.</text>
</comment>
<dbReference type="Pfam" id="PF00501">
    <property type="entry name" value="AMP-binding"/>
    <property type="match status" value="1"/>
</dbReference>
<feature type="transmembrane region" description="Helical" evidence="11">
    <location>
        <begin position="301"/>
        <end position="321"/>
    </location>
</feature>
<feature type="transmembrane region" description="Helical" evidence="11">
    <location>
        <begin position="327"/>
        <end position="350"/>
    </location>
</feature>
<protein>
    <recommendedName>
        <fullName evidence="9">Long-chain-fatty-acid--CoA ligase</fullName>
        <ecNumber evidence="8">6.2.1.3</ecNumber>
    </recommendedName>
    <alternativeName>
        <fullName evidence="10">Long-chain acyl-CoA synthetase</fullName>
    </alternativeName>
</protein>
<evidence type="ECO:0000256" key="4">
    <source>
        <dbReference type="ARBA" id="ARBA00022598"/>
    </source>
</evidence>
<dbReference type="Proteomes" id="UP000381093">
    <property type="component" value="Unassembled WGS sequence"/>
</dbReference>
<dbReference type="InterPro" id="IPR036259">
    <property type="entry name" value="MFS_trans_sf"/>
</dbReference>
<evidence type="ECO:0000256" key="3">
    <source>
        <dbReference type="ARBA" id="ARBA00006432"/>
    </source>
</evidence>
<reference evidence="13 14" key="1">
    <citation type="submission" date="2019-09" db="EMBL/GenBank/DDBJ databases">
        <authorList>
            <person name="Chandra G."/>
            <person name="Truman W A."/>
        </authorList>
    </citation>
    <scope>NUCLEOTIDE SEQUENCE [LARGE SCALE GENOMIC DNA]</scope>
    <source>
        <strain evidence="13">PS710</strain>
    </source>
</reference>
<evidence type="ECO:0000256" key="10">
    <source>
        <dbReference type="ARBA" id="ARBA00042773"/>
    </source>
</evidence>
<dbReference type="Pfam" id="PF13193">
    <property type="entry name" value="AMP-binding_C"/>
    <property type="match status" value="1"/>
</dbReference>
<feature type="transmembrane region" description="Helical" evidence="11">
    <location>
        <begin position="21"/>
        <end position="43"/>
    </location>
</feature>
<accession>A0A5E7FGK8</accession>
<keyword evidence="6 11" id="KW-1133">Transmembrane helix</keyword>
<dbReference type="GO" id="GO:0004467">
    <property type="term" value="F:long-chain fatty acid-CoA ligase activity"/>
    <property type="evidence" value="ECO:0007669"/>
    <property type="project" value="UniProtKB-EC"/>
</dbReference>
<feature type="transmembrane region" description="Helical" evidence="11">
    <location>
        <begin position="232"/>
        <end position="252"/>
    </location>
</feature>
<evidence type="ECO:0000256" key="6">
    <source>
        <dbReference type="ARBA" id="ARBA00022989"/>
    </source>
</evidence>
<dbReference type="Gene3D" id="3.30.300.30">
    <property type="match status" value="1"/>
</dbReference>
<evidence type="ECO:0000256" key="2">
    <source>
        <dbReference type="ARBA" id="ARBA00005005"/>
    </source>
</evidence>
<evidence type="ECO:0000256" key="8">
    <source>
        <dbReference type="ARBA" id="ARBA00026121"/>
    </source>
</evidence>
<feature type="transmembrane region" description="Helical" evidence="11">
    <location>
        <begin position="264"/>
        <end position="289"/>
    </location>
</feature>
<evidence type="ECO:0000256" key="5">
    <source>
        <dbReference type="ARBA" id="ARBA00022692"/>
    </source>
</evidence>
<proteinExistence type="inferred from homology"/>
<dbReference type="Gene3D" id="1.20.1250.20">
    <property type="entry name" value="MFS general substrate transporter like domains"/>
    <property type="match status" value="2"/>
</dbReference>
<dbReference type="PANTHER" id="PTHR43767:SF8">
    <property type="entry name" value="LONG-CHAIN-FATTY-ACID--COA LIGASE"/>
    <property type="match status" value="1"/>
</dbReference>
<gene>
    <name evidence="13" type="primary">menE_2</name>
    <name evidence="13" type="ORF">PS710_05633</name>
</gene>
<dbReference type="InterPro" id="IPR020845">
    <property type="entry name" value="AMP-binding_CS"/>
</dbReference>
<keyword evidence="4 13" id="KW-0436">Ligase</keyword>
<dbReference type="InterPro" id="IPR011701">
    <property type="entry name" value="MFS"/>
</dbReference>
<dbReference type="GO" id="GO:0016020">
    <property type="term" value="C:membrane"/>
    <property type="evidence" value="ECO:0007669"/>
    <property type="project" value="UniProtKB-SubCell"/>
</dbReference>
<dbReference type="SUPFAM" id="SSF103473">
    <property type="entry name" value="MFS general substrate transporter"/>
    <property type="match status" value="1"/>
</dbReference>
<keyword evidence="5 11" id="KW-0812">Transmembrane</keyword>
<organism evidence="13 14">
    <name type="scientific">Pseudomonas fluorescens</name>
    <dbReference type="NCBI Taxonomy" id="294"/>
    <lineage>
        <taxon>Bacteria</taxon>
        <taxon>Pseudomonadati</taxon>
        <taxon>Pseudomonadota</taxon>
        <taxon>Gammaproteobacteria</taxon>
        <taxon>Pseudomonadales</taxon>
        <taxon>Pseudomonadaceae</taxon>
        <taxon>Pseudomonas</taxon>
    </lineage>
</organism>
<dbReference type="EMBL" id="CABVHW010000030">
    <property type="protein sequence ID" value="VVO38598.1"/>
    <property type="molecule type" value="Genomic_DNA"/>
</dbReference>
<dbReference type="GO" id="GO:0022857">
    <property type="term" value="F:transmembrane transporter activity"/>
    <property type="evidence" value="ECO:0007669"/>
    <property type="project" value="InterPro"/>
</dbReference>
<dbReference type="SUPFAM" id="SSF56801">
    <property type="entry name" value="Acetyl-CoA synthetase-like"/>
    <property type="match status" value="1"/>
</dbReference>
<evidence type="ECO:0000256" key="1">
    <source>
        <dbReference type="ARBA" id="ARBA00004170"/>
    </source>
</evidence>
<feature type="transmembrane region" description="Helical" evidence="11">
    <location>
        <begin position="153"/>
        <end position="175"/>
    </location>
</feature>
<sequence>MTLHAPIEVPGDTWRRIARPYAWVVFALTFGLLLSDFMSRQVLTVVFPHLKAEWGLSDSELGALSSVVAIGVGVLAFPLSVVADRLGRIRSLVLMAAVWSVATLICGFAANYQEMFVARFFIGVGEAAYGSVGLAVVLSIFPPQQRSTVTGAFLAGSMVGSVLGISLGGVLATHFGWRASFVGMAIYGMALTVVYALVVRPGRIESPVRNAVSNKTRVHPPLRSLFSTSSVLSVYIGSGLQLFTIGALLTWLPSYLNRFYDMPLTQAGAITAIFMLCTAVGMPLCGAIADRLCQGSPTRKIRLTMGYCLLSSALLTVAFQLPVGIQQLALIGLAMFFGGGIVGPCGTMVADLTPPALHSTAMATLAIANNLLGMAPGPFVTGLLADRIGLASALQLLPLAGIAAALALLVGVRNYRNDFERISLQPCTPPINNNFESRLIMTPAFTPSRHWQQRYDARVPTDINPDAWPSVVAMAQEAMQRHASRTAFRSFGRSLSYADVDRHSCAFAAWLQHQGVRRGDRIAVMLPNIAAFPVAMFGILRAGAAQVNVNPTYTAQELEHQLNDAGVETLVIVASALPTLAAILNRTSIRTVIAVQPGDMLDTPAAVHANDIQASPDLPLTRFVDALREGGILAFTPVELTGDDLLFLQYTGGTTGPSKGAALSHRNLIANILQARAFLPDMFDTVGDNVVVTALPLFHVFALTINLLICFSAGAENWLIPDARNSDDLVDTLIKARPTLLTGVNTLYGALVRHPRIGEVDFSRLRLAIGGGAAVLPATSTQWKTITGQEILEGYGLSETSAILCLNVMGRSNFSAAVGLPLPSTDIVLLKDDDQPAALGEAGEICAKGPQIMSGYWHKPTANANAFTADGYFRTGDIGIFAADGLLKIVDRKKDMIIVSGFNVYPNEVEVVVASCTGVSECAVIGMPDERSGESVCLYVVKAANATLDEAGLIEYCREHLVAYKVPRQVRFLEALPKSTVGKILRRDLRTLATSGNPSETTMAV</sequence>
<dbReference type="FunFam" id="3.30.300.30:FF:000008">
    <property type="entry name" value="2,3-dihydroxybenzoate-AMP ligase"/>
    <property type="match status" value="1"/>
</dbReference>
<dbReference type="InterPro" id="IPR020846">
    <property type="entry name" value="MFS_dom"/>
</dbReference>
<dbReference type="InterPro" id="IPR025110">
    <property type="entry name" value="AMP-bd_C"/>
</dbReference>
<feature type="transmembrane region" description="Helical" evidence="11">
    <location>
        <begin position="92"/>
        <end position="110"/>
    </location>
</feature>
<keyword evidence="7 11" id="KW-0472">Membrane</keyword>
<evidence type="ECO:0000256" key="11">
    <source>
        <dbReference type="SAM" id="Phobius"/>
    </source>
</evidence>